<dbReference type="STRING" id="1316194.A0A1Q5UGE2"/>
<proteinExistence type="predicted"/>
<dbReference type="Proteomes" id="UP000186955">
    <property type="component" value="Unassembled WGS sequence"/>
</dbReference>
<reference evidence="2 3" key="1">
    <citation type="submission" date="2016-10" db="EMBL/GenBank/DDBJ databases">
        <title>Genome sequence of the ascomycete fungus Penicillium subrubescens.</title>
        <authorList>
            <person name="De Vries R.P."/>
            <person name="Peng M."/>
            <person name="Dilokpimol A."/>
            <person name="Hilden K."/>
            <person name="Makela M.R."/>
            <person name="Grigoriev I."/>
            <person name="Riley R."/>
            <person name="Granchi Z."/>
        </authorList>
    </citation>
    <scope>NUCLEOTIDE SEQUENCE [LARGE SCALE GENOMIC DNA]</scope>
    <source>
        <strain evidence="2 3">CBS 132785</strain>
    </source>
</reference>
<keyword evidence="1" id="KW-1133">Transmembrane helix</keyword>
<accession>A0A1Q5UGE2</accession>
<keyword evidence="3" id="KW-1185">Reference proteome</keyword>
<evidence type="ECO:0000256" key="1">
    <source>
        <dbReference type="SAM" id="Phobius"/>
    </source>
</evidence>
<keyword evidence="1" id="KW-0472">Membrane</keyword>
<feature type="transmembrane region" description="Helical" evidence="1">
    <location>
        <begin position="142"/>
        <end position="160"/>
    </location>
</feature>
<organism evidence="2 3">
    <name type="scientific">Penicillium subrubescens</name>
    <dbReference type="NCBI Taxonomy" id="1316194"/>
    <lineage>
        <taxon>Eukaryota</taxon>
        <taxon>Fungi</taxon>
        <taxon>Dikarya</taxon>
        <taxon>Ascomycota</taxon>
        <taxon>Pezizomycotina</taxon>
        <taxon>Eurotiomycetes</taxon>
        <taxon>Eurotiomycetidae</taxon>
        <taxon>Eurotiales</taxon>
        <taxon>Aspergillaceae</taxon>
        <taxon>Penicillium</taxon>
    </lineage>
</organism>
<dbReference type="EMBL" id="MNBE01000277">
    <property type="protein sequence ID" value="OKP11529.1"/>
    <property type="molecule type" value="Genomic_DNA"/>
</dbReference>
<sequence length="274" mass="31489">MDKVADLLREDFMDPERYIKLIFDDDQLSTSKKYSWILACIQEFRSSIMDKIKLKTLVNQIEGSCGTPEEIKRQIDDTVETVKARRDGLFNASALSETRNSNHLGQNVKLLTYVSIFYLPLAFCAAVWAIPNIDMSGTKTAFSVTALVLGLVNFMVVANLRNLSRFFGGIYKVWRTQVVQQMQNDPEGDTNQIGRNLESSWSERVTGPSEWLILRYQFIKFFRLIKSFVRRKQPKRDEGCKYHIPPSIYSEDRLIDFTDSTLGRYGSLSPVHTS</sequence>
<dbReference type="AlphaFoldDB" id="A0A1Q5UGE2"/>
<comment type="caution">
    <text evidence="2">The sequence shown here is derived from an EMBL/GenBank/DDBJ whole genome shotgun (WGS) entry which is preliminary data.</text>
</comment>
<evidence type="ECO:0000313" key="2">
    <source>
        <dbReference type="EMBL" id="OKP11529.1"/>
    </source>
</evidence>
<keyword evidence="1" id="KW-0812">Transmembrane</keyword>
<gene>
    <name evidence="2" type="ORF">PENSUB_3015</name>
</gene>
<evidence type="ECO:0000313" key="3">
    <source>
        <dbReference type="Proteomes" id="UP000186955"/>
    </source>
</evidence>
<protein>
    <submittedName>
        <fullName evidence="2">Uncharacterized protein</fullName>
    </submittedName>
</protein>
<name>A0A1Q5UGE2_9EURO</name>
<feature type="transmembrane region" description="Helical" evidence="1">
    <location>
        <begin position="110"/>
        <end position="130"/>
    </location>
</feature>